<name>A0A6P8KAN0_DROMA</name>
<evidence type="ECO:0000313" key="2">
    <source>
        <dbReference type="Proteomes" id="UP000515162"/>
    </source>
</evidence>
<dbReference type="SMART" id="SM00705">
    <property type="entry name" value="THEG"/>
    <property type="match status" value="8"/>
</dbReference>
<sequence>MTIQGLKCDLSPTVTTCLQLKDCVRPDCCPIRDPIPYDAECFVRDIGQELDKLTHRHERMFVKRRRLMEMAIPRRRTCRFVPKCACSFPKSIEMVRPCDAQNHTRTEQLALPTVRRLLHRRRTAILAGDSIGESILNRWLRYSYLSLYSRLTNIQPLVKPKKKKKKTEKQLAKHEKYIEKLAKPKQAPKVPKPDRGAGEFDPVRLKQLASPKAYLEEIKPKWELTSQMKDYKATKRIKQISQPVVRDNVHINENPEKVSPNALRYKPSARIKEMSEPLTTRDANQGLADVKENPFGIAPNALKYKASTRIKELAEPKEFENTHIRENPFAISPAALKAKASPRLIELAKPKGG</sequence>
<dbReference type="InterPro" id="IPR042401">
    <property type="entry name" value="SPMAP2-like"/>
</dbReference>
<dbReference type="PANTHER" id="PTHR15901">
    <property type="entry name" value="TESTICULAR HAPLOID EXPRESSED GENE PROTEIN"/>
    <property type="match status" value="1"/>
</dbReference>
<keyword evidence="2" id="KW-1185">Reference proteome</keyword>
<dbReference type="GeneID" id="117144300"/>
<dbReference type="PANTHER" id="PTHR15901:SF16">
    <property type="entry name" value="TESTICULAR HAPLOID EXPRESSED GENE PROTEIN"/>
    <property type="match status" value="1"/>
</dbReference>
<dbReference type="InterPro" id="IPR006623">
    <property type="entry name" value="THEG"/>
</dbReference>
<gene>
    <name evidence="3" type="primary">LOC117144300</name>
</gene>
<dbReference type="Pfam" id="PF14912">
    <property type="entry name" value="THEG"/>
    <property type="match status" value="2"/>
</dbReference>
<accession>A0A6P8KAN0</accession>
<protein>
    <submittedName>
        <fullName evidence="3">Uncharacterized protein LOC117144300</fullName>
    </submittedName>
</protein>
<dbReference type="CTD" id="42585"/>
<evidence type="ECO:0000313" key="3">
    <source>
        <dbReference type="RefSeq" id="XP_033165297.1"/>
    </source>
</evidence>
<evidence type="ECO:0000256" key="1">
    <source>
        <dbReference type="ARBA" id="ARBA00022737"/>
    </source>
</evidence>
<organism evidence="2 3">
    <name type="scientific">Drosophila mauritiana</name>
    <name type="common">Fruit fly</name>
    <dbReference type="NCBI Taxonomy" id="7226"/>
    <lineage>
        <taxon>Eukaryota</taxon>
        <taxon>Metazoa</taxon>
        <taxon>Ecdysozoa</taxon>
        <taxon>Arthropoda</taxon>
        <taxon>Hexapoda</taxon>
        <taxon>Insecta</taxon>
        <taxon>Pterygota</taxon>
        <taxon>Neoptera</taxon>
        <taxon>Endopterygota</taxon>
        <taxon>Diptera</taxon>
        <taxon>Brachycera</taxon>
        <taxon>Muscomorpha</taxon>
        <taxon>Ephydroidea</taxon>
        <taxon>Drosophilidae</taxon>
        <taxon>Drosophila</taxon>
        <taxon>Sophophora</taxon>
    </lineage>
</organism>
<keyword evidence="1" id="KW-0677">Repeat</keyword>
<dbReference type="Proteomes" id="UP000515162">
    <property type="component" value="Chromosome 3R"/>
</dbReference>
<dbReference type="AlphaFoldDB" id="A0A6P8KAN0"/>
<dbReference type="RefSeq" id="XP_033165297.1">
    <property type="nucleotide sequence ID" value="XM_033309406.1"/>
</dbReference>
<proteinExistence type="predicted"/>
<reference evidence="3" key="1">
    <citation type="submission" date="2025-08" db="UniProtKB">
        <authorList>
            <consortium name="RefSeq"/>
        </authorList>
    </citation>
    <scope>IDENTIFICATION</scope>
    <source>
        <strain evidence="3">Mau12</strain>
        <tissue evidence="3">Whole Body</tissue>
    </source>
</reference>